<evidence type="ECO:0000313" key="2">
    <source>
        <dbReference type="EMBL" id="OCL14485.1"/>
    </source>
</evidence>
<keyword evidence="3" id="KW-1185">Reference proteome</keyword>
<accession>A0A8E2FC71</accession>
<evidence type="ECO:0000256" key="1">
    <source>
        <dbReference type="SAM" id="MobiDB-lite"/>
    </source>
</evidence>
<feature type="region of interest" description="Disordered" evidence="1">
    <location>
        <begin position="567"/>
        <end position="593"/>
    </location>
</feature>
<feature type="region of interest" description="Disordered" evidence="1">
    <location>
        <begin position="60"/>
        <end position="91"/>
    </location>
</feature>
<reference evidence="2 3" key="1">
    <citation type="journal article" date="2016" name="Nat. Commun.">
        <title>Ectomycorrhizal ecology is imprinted in the genome of the dominant symbiotic fungus Cenococcum geophilum.</title>
        <authorList>
            <consortium name="DOE Joint Genome Institute"/>
            <person name="Peter M."/>
            <person name="Kohler A."/>
            <person name="Ohm R.A."/>
            <person name="Kuo A."/>
            <person name="Krutzmann J."/>
            <person name="Morin E."/>
            <person name="Arend M."/>
            <person name="Barry K.W."/>
            <person name="Binder M."/>
            <person name="Choi C."/>
            <person name="Clum A."/>
            <person name="Copeland A."/>
            <person name="Grisel N."/>
            <person name="Haridas S."/>
            <person name="Kipfer T."/>
            <person name="LaButti K."/>
            <person name="Lindquist E."/>
            <person name="Lipzen A."/>
            <person name="Maire R."/>
            <person name="Meier B."/>
            <person name="Mihaltcheva S."/>
            <person name="Molinier V."/>
            <person name="Murat C."/>
            <person name="Poggeler S."/>
            <person name="Quandt C.A."/>
            <person name="Sperisen C."/>
            <person name="Tritt A."/>
            <person name="Tisserant E."/>
            <person name="Crous P.W."/>
            <person name="Henrissat B."/>
            <person name="Nehls U."/>
            <person name="Egli S."/>
            <person name="Spatafora J.W."/>
            <person name="Grigoriev I.V."/>
            <person name="Martin F.M."/>
        </authorList>
    </citation>
    <scope>NUCLEOTIDE SEQUENCE [LARGE SCALE GENOMIC DNA]</scope>
    <source>
        <strain evidence="2 3">CBS 207.34</strain>
    </source>
</reference>
<feature type="compositionally biased region" description="Low complexity" evidence="1">
    <location>
        <begin position="483"/>
        <end position="496"/>
    </location>
</feature>
<feature type="region of interest" description="Disordered" evidence="1">
    <location>
        <begin position="1"/>
        <end position="32"/>
    </location>
</feature>
<evidence type="ECO:0000313" key="3">
    <source>
        <dbReference type="Proteomes" id="UP000250140"/>
    </source>
</evidence>
<proteinExistence type="predicted"/>
<dbReference type="PANTHER" id="PTHR37540:SF5">
    <property type="entry name" value="TRANSCRIPTION FACTOR DOMAIN-CONTAINING PROTEIN"/>
    <property type="match status" value="1"/>
</dbReference>
<evidence type="ECO:0008006" key="4">
    <source>
        <dbReference type="Google" id="ProtNLM"/>
    </source>
</evidence>
<feature type="region of interest" description="Disordered" evidence="1">
    <location>
        <begin position="114"/>
        <end position="192"/>
    </location>
</feature>
<name>A0A8E2FC71_9PEZI</name>
<organism evidence="2 3">
    <name type="scientific">Glonium stellatum</name>
    <dbReference type="NCBI Taxonomy" id="574774"/>
    <lineage>
        <taxon>Eukaryota</taxon>
        <taxon>Fungi</taxon>
        <taxon>Dikarya</taxon>
        <taxon>Ascomycota</taxon>
        <taxon>Pezizomycotina</taxon>
        <taxon>Dothideomycetes</taxon>
        <taxon>Pleosporomycetidae</taxon>
        <taxon>Gloniales</taxon>
        <taxon>Gloniaceae</taxon>
        <taxon>Glonium</taxon>
    </lineage>
</organism>
<sequence>MPPLAGVTTLCLPTRDSGLSPASSDSGQPWRLYGARSSYSRDAQAEPLIAAILTAAEAMVDQPETSGTRSRRDKTTRESGTSMDSTNQNLHWVTSNNLDGFRTPEVMKEIRQAAMHDHLRRRSPKSSNPLDKKRQRLRSVDSDHSVDQEPSLFTSNKWALQAAGAGRNSRRHSPQSDSTQSTSHVVEDDDDDAPLATSMVVQRLNSPQWQMQMQNITPVPKSVYAMQTQLVAPPRPGPLPFDLHKVGALQPFGTPLDPFRTMPQVAHPQVSVEKLKFHCSRVFGTKAMGLSWVPALIKTRHAFLSTLCIASTHRDATKYRPTESYETLALRQEVIHLIQQSILNPHTCTDDSTIIALVQLICSEMINGEEKMLEYHEGGMETMVKLRGGLEKLGVGGELASILTSISHQSAIFRETQPRAIYQTYCKTLPHMPVTASQKIPESPLFCPRADFATITGSPNCRPHTRALLAQIRDMTDLFLDTSTSHSNSSSNNSKSGSDHTPADKAASLAHLHRQILALPSSTDPNAPPHLRNDWTYEACRIAAVIQAIAMQNRVPLSTAAALAATTTPSSTSTSTSTSASAPASSAAPPPTPHSPLHALAHALALSNLSACWADMAGVLFWAALIGGAAARAAGD</sequence>
<feature type="compositionally biased region" description="Basic and acidic residues" evidence="1">
    <location>
        <begin position="138"/>
        <end position="147"/>
    </location>
</feature>
<protein>
    <recommendedName>
        <fullName evidence="4">Tachykinin family protein</fullName>
    </recommendedName>
</protein>
<gene>
    <name evidence="2" type="ORF">AOQ84DRAFT_221276</name>
</gene>
<feature type="non-terminal residue" evidence="2">
    <location>
        <position position="636"/>
    </location>
</feature>
<dbReference type="PANTHER" id="PTHR37540">
    <property type="entry name" value="TRANSCRIPTION FACTOR (ACR-2), PUTATIVE-RELATED-RELATED"/>
    <property type="match status" value="1"/>
</dbReference>
<dbReference type="Pfam" id="PF11951">
    <property type="entry name" value="Fungal_trans_2"/>
    <property type="match status" value="1"/>
</dbReference>
<dbReference type="Proteomes" id="UP000250140">
    <property type="component" value="Unassembled WGS sequence"/>
</dbReference>
<feature type="compositionally biased region" description="Polar residues" evidence="1">
    <location>
        <begin position="78"/>
        <end position="91"/>
    </location>
</feature>
<dbReference type="InterPro" id="IPR021858">
    <property type="entry name" value="Fun_TF"/>
</dbReference>
<feature type="region of interest" description="Disordered" evidence="1">
    <location>
        <begin position="481"/>
        <end position="504"/>
    </location>
</feature>
<feature type="compositionally biased region" description="Low complexity" evidence="1">
    <location>
        <begin position="567"/>
        <end position="587"/>
    </location>
</feature>
<feature type="compositionally biased region" description="Polar residues" evidence="1">
    <location>
        <begin position="175"/>
        <end position="184"/>
    </location>
</feature>
<dbReference type="AlphaFoldDB" id="A0A8E2FC71"/>
<dbReference type="OrthoDB" id="415825at2759"/>
<dbReference type="EMBL" id="KV748568">
    <property type="protein sequence ID" value="OCL14485.1"/>
    <property type="molecule type" value="Genomic_DNA"/>
</dbReference>